<organism evidence="1 2">
    <name type="scientific">Chitinophaga barathri</name>
    <dbReference type="NCBI Taxonomy" id="1647451"/>
    <lineage>
        <taxon>Bacteria</taxon>
        <taxon>Pseudomonadati</taxon>
        <taxon>Bacteroidota</taxon>
        <taxon>Chitinophagia</taxon>
        <taxon>Chitinophagales</taxon>
        <taxon>Chitinophagaceae</taxon>
        <taxon>Chitinophaga</taxon>
    </lineage>
</organism>
<protein>
    <submittedName>
        <fullName evidence="1">Uncharacterized protein</fullName>
    </submittedName>
</protein>
<dbReference type="AlphaFoldDB" id="A0A3N4MD01"/>
<dbReference type="Proteomes" id="UP000279089">
    <property type="component" value="Unassembled WGS sequence"/>
</dbReference>
<dbReference type="RefSeq" id="WP_120514693.1">
    <property type="nucleotide sequence ID" value="NZ_QXZY01000002.1"/>
</dbReference>
<keyword evidence="2" id="KW-1185">Reference proteome</keyword>
<evidence type="ECO:0000313" key="2">
    <source>
        <dbReference type="Proteomes" id="UP000279089"/>
    </source>
</evidence>
<dbReference type="EMBL" id="RMBX01000003">
    <property type="protein sequence ID" value="RPD41754.1"/>
    <property type="molecule type" value="Genomic_DNA"/>
</dbReference>
<sequence length="221" mass="25428">MKRFPLILFVYLALCTSCEKNIPEGLTVSVGGTLVDENTGRPIPYIWMQVNGNNYPAHPPLDNSIVAVQTDKDGYFSASFKTDGRYRQYTLSKGTIENRVYKAERLALDPRKYNNILIKAKNWNILQVNLKVLQNPYDTLSYEAQMFNTNNYEYLLKGRQLDTVVYFRYAAGHPLELRARVIDRVAGRQRVHTQAIETPLRDTFIQNITINNTADFPIFNP</sequence>
<reference evidence="2" key="1">
    <citation type="submission" date="2018-11" db="EMBL/GenBank/DDBJ databases">
        <title>Chitinophaga lutea sp.nov., isolate from arsenic contaminated soil.</title>
        <authorList>
            <person name="Zong Y."/>
        </authorList>
    </citation>
    <scope>NUCLEOTIDE SEQUENCE [LARGE SCALE GENOMIC DNA]</scope>
    <source>
        <strain evidence="2">YLT18</strain>
    </source>
</reference>
<gene>
    <name evidence="1" type="ORF">EG028_06185</name>
</gene>
<comment type="caution">
    <text evidence="1">The sequence shown here is derived from an EMBL/GenBank/DDBJ whole genome shotgun (WGS) entry which is preliminary data.</text>
</comment>
<accession>A0A3N4MD01</accession>
<proteinExistence type="predicted"/>
<evidence type="ECO:0000313" key="1">
    <source>
        <dbReference type="EMBL" id="RPD41754.1"/>
    </source>
</evidence>
<name>A0A3N4MD01_9BACT</name>